<dbReference type="KEGG" id="doa:AXF15_03555"/>
<dbReference type="OrthoDB" id="9770452at2"/>
<evidence type="ECO:0000256" key="3">
    <source>
        <dbReference type="ARBA" id="ARBA00022643"/>
    </source>
</evidence>
<name>A0A0X8JP22_9BACT</name>
<dbReference type="GO" id="GO:0010181">
    <property type="term" value="F:FMN binding"/>
    <property type="evidence" value="ECO:0007669"/>
    <property type="project" value="InterPro"/>
</dbReference>
<feature type="binding site" evidence="7">
    <location>
        <position position="234"/>
    </location>
    <ligand>
        <name>glyoxylate</name>
        <dbReference type="ChEBI" id="CHEBI:36655"/>
    </ligand>
</feature>
<evidence type="ECO:0000313" key="9">
    <source>
        <dbReference type="EMBL" id="AMD92274.1"/>
    </source>
</evidence>
<keyword evidence="10" id="KW-1185">Reference proteome</keyword>
<dbReference type="STRING" id="888061.AXF15_03555"/>
<dbReference type="InterPro" id="IPR037396">
    <property type="entry name" value="FMN_HAD"/>
</dbReference>
<dbReference type="PROSITE" id="PS51349">
    <property type="entry name" value="FMN_HYDROXY_ACID_DH_2"/>
    <property type="match status" value="1"/>
</dbReference>
<gene>
    <name evidence="9" type="ORF">AXF15_03555</name>
</gene>
<comment type="similarity">
    <text evidence="5">Belongs to the FMN-dependent alpha-hydroxy acid dehydrogenase family.</text>
</comment>
<organism evidence="9 10">
    <name type="scientific">Desulfomicrobium orale DSM 12838</name>
    <dbReference type="NCBI Taxonomy" id="888061"/>
    <lineage>
        <taxon>Bacteria</taxon>
        <taxon>Pseudomonadati</taxon>
        <taxon>Thermodesulfobacteriota</taxon>
        <taxon>Desulfovibrionia</taxon>
        <taxon>Desulfovibrionales</taxon>
        <taxon>Desulfomicrobiaceae</taxon>
        <taxon>Desulfomicrobium</taxon>
    </lineage>
</organism>
<dbReference type="SUPFAM" id="SSF51395">
    <property type="entry name" value="FMN-linked oxidoreductases"/>
    <property type="match status" value="1"/>
</dbReference>
<proteinExistence type="inferred from homology"/>
<dbReference type="CDD" id="cd02809">
    <property type="entry name" value="alpha_hydroxyacid_oxid_FMN"/>
    <property type="match status" value="1"/>
</dbReference>
<keyword evidence="2 7" id="KW-0285">Flavoprotein</keyword>
<dbReference type="InterPro" id="IPR013785">
    <property type="entry name" value="Aldolase_TIM"/>
</dbReference>
<evidence type="ECO:0000256" key="5">
    <source>
        <dbReference type="ARBA" id="ARBA00024042"/>
    </source>
</evidence>
<sequence>MQSVRDTARELMRGYCRVCPVCNGRVCAGEVPGMGGLGTGAAFQANITALDRKKLVMRLVHDVTAPELSLSLLGLDLSLPVLAAPIGGVAFNMGGKRTEEEYIKAIVDGCVRAGTTGCTGDGVPPEILDSGLAAVASAGGMGIPFIKPWEDEELFRKIDKARQSGARIMGMDIDAAGLVTLRKMGRPVSPKPVSALREVIRRADRPFIIKGVMCVEDAELALEAGAQAIVVSNHGGRVLDQTPGGADVLPGIAARMKGHLVILADGGVRSGVDVLKMLALGADAVLIGRPFSVAAVGGLADGVAMYVEKLRTELLQAMVMTGTASVRSVSPDILVDGACAG</sequence>
<dbReference type="AlphaFoldDB" id="A0A0X8JP22"/>
<feature type="active site" description="Proton acceptor" evidence="6">
    <location>
        <position position="234"/>
    </location>
</feature>
<feature type="binding site" evidence="7">
    <location>
        <begin position="265"/>
        <end position="269"/>
    </location>
    <ligand>
        <name>FMN</name>
        <dbReference type="ChEBI" id="CHEBI:58210"/>
    </ligand>
</feature>
<comment type="cofactor">
    <cofactor evidence="1">
        <name>FMN</name>
        <dbReference type="ChEBI" id="CHEBI:58210"/>
    </cofactor>
</comment>
<keyword evidence="4" id="KW-0560">Oxidoreductase</keyword>
<evidence type="ECO:0000259" key="8">
    <source>
        <dbReference type="PROSITE" id="PS51349"/>
    </source>
</evidence>
<dbReference type="InterPro" id="IPR000262">
    <property type="entry name" value="FMN-dep_DH"/>
</dbReference>
<feature type="domain" description="FMN hydroxy acid dehydrogenase" evidence="8">
    <location>
        <begin position="35"/>
        <end position="339"/>
    </location>
</feature>
<dbReference type="RefSeq" id="WP_066603417.1">
    <property type="nucleotide sequence ID" value="NZ_CP014230.1"/>
</dbReference>
<dbReference type="Proteomes" id="UP000063964">
    <property type="component" value="Chromosome"/>
</dbReference>
<evidence type="ECO:0000256" key="2">
    <source>
        <dbReference type="ARBA" id="ARBA00022630"/>
    </source>
</evidence>
<protein>
    <submittedName>
        <fullName evidence="9">2-hydroxy-acid oxidase</fullName>
    </submittedName>
</protein>
<dbReference type="InterPro" id="IPR012133">
    <property type="entry name" value="Alpha-hydoxy_acid_DH_FMN"/>
</dbReference>
<evidence type="ECO:0000256" key="4">
    <source>
        <dbReference type="ARBA" id="ARBA00023002"/>
    </source>
</evidence>
<reference evidence="10" key="1">
    <citation type="submission" date="2016-02" db="EMBL/GenBank/DDBJ databases">
        <authorList>
            <person name="Holder M.E."/>
            <person name="Ajami N.J."/>
            <person name="Petrosino J.F."/>
        </authorList>
    </citation>
    <scope>NUCLEOTIDE SEQUENCE [LARGE SCALE GENOMIC DNA]</scope>
    <source>
        <strain evidence="10">DSM 12838</strain>
    </source>
</reference>
<dbReference type="PANTHER" id="PTHR10578">
    <property type="entry name" value="S -2-HYDROXY-ACID OXIDASE-RELATED"/>
    <property type="match status" value="1"/>
</dbReference>
<feature type="binding site" evidence="7">
    <location>
        <position position="210"/>
    </location>
    <ligand>
        <name>FMN</name>
        <dbReference type="ChEBI" id="CHEBI:58210"/>
    </ligand>
</feature>
<evidence type="ECO:0000256" key="6">
    <source>
        <dbReference type="PIRSR" id="PIRSR000138-1"/>
    </source>
</evidence>
<evidence type="ECO:0000313" key="10">
    <source>
        <dbReference type="Proteomes" id="UP000063964"/>
    </source>
</evidence>
<evidence type="ECO:0000256" key="1">
    <source>
        <dbReference type="ARBA" id="ARBA00001917"/>
    </source>
</evidence>
<dbReference type="Gene3D" id="3.20.20.70">
    <property type="entry name" value="Aldolase class I"/>
    <property type="match status" value="1"/>
</dbReference>
<dbReference type="Pfam" id="PF01070">
    <property type="entry name" value="FMN_dh"/>
    <property type="match status" value="2"/>
</dbReference>
<accession>A0A0X8JP22</accession>
<feature type="binding site" evidence="7">
    <location>
        <position position="237"/>
    </location>
    <ligand>
        <name>glyoxylate</name>
        <dbReference type="ChEBI" id="CHEBI:36655"/>
    </ligand>
</feature>
<dbReference type="PIRSF" id="PIRSF000138">
    <property type="entry name" value="Al-hdrx_acd_dh"/>
    <property type="match status" value="1"/>
</dbReference>
<dbReference type="EMBL" id="CP014230">
    <property type="protein sequence ID" value="AMD92274.1"/>
    <property type="molecule type" value="Genomic_DNA"/>
</dbReference>
<dbReference type="GO" id="GO:0016491">
    <property type="term" value="F:oxidoreductase activity"/>
    <property type="evidence" value="ECO:0007669"/>
    <property type="project" value="UniProtKB-KW"/>
</dbReference>
<feature type="binding site" evidence="7">
    <location>
        <begin position="288"/>
        <end position="289"/>
    </location>
    <ligand>
        <name>FMN</name>
        <dbReference type="ChEBI" id="CHEBI:58210"/>
    </ligand>
</feature>
<dbReference type="PANTHER" id="PTHR10578:SF107">
    <property type="entry name" value="2-HYDROXYACID OXIDASE 1"/>
    <property type="match status" value="1"/>
</dbReference>
<feature type="binding site" evidence="7">
    <location>
        <position position="232"/>
    </location>
    <ligand>
        <name>FMN</name>
        <dbReference type="ChEBI" id="CHEBI:58210"/>
    </ligand>
</feature>
<evidence type="ECO:0000256" key="7">
    <source>
        <dbReference type="PIRSR" id="PIRSR000138-2"/>
    </source>
</evidence>
<keyword evidence="3 7" id="KW-0288">FMN</keyword>